<dbReference type="PANTHER" id="PTHR47939:SF13">
    <property type="entry name" value="OS03G0201400 PROTEIN"/>
    <property type="match status" value="1"/>
</dbReference>
<dbReference type="Gene3D" id="1.25.40.10">
    <property type="entry name" value="Tetratricopeptide repeat domain"/>
    <property type="match status" value="1"/>
</dbReference>
<dbReference type="GeneID" id="38117755"/>
<evidence type="ECO:0000256" key="2">
    <source>
        <dbReference type="SAM" id="MobiDB-lite"/>
    </source>
</evidence>
<reference evidence="3 4" key="1">
    <citation type="journal article" date="2018" name="IMA Fungus">
        <title>IMA Genome-F 9: Draft genome sequence of Annulohypoxylon stygium, Aspergillus mulundensis, Berkeleyomyces basicola (syn. Thielaviopsis basicola), Ceratocystis smalleyi, two Cercospora beticola strains, Coleophoma cylindrospora, Fusarium fracticaudum, Phialophora cf. hyalina, and Morchella septimelata.</title>
        <authorList>
            <person name="Wingfield B.D."/>
            <person name="Bills G.F."/>
            <person name="Dong Y."/>
            <person name="Huang W."/>
            <person name="Nel W.J."/>
            <person name="Swalarsk-Parry B.S."/>
            <person name="Vaghefi N."/>
            <person name="Wilken P.M."/>
            <person name="An Z."/>
            <person name="de Beer Z.W."/>
            <person name="De Vos L."/>
            <person name="Chen L."/>
            <person name="Duong T.A."/>
            <person name="Gao Y."/>
            <person name="Hammerbacher A."/>
            <person name="Kikkert J.R."/>
            <person name="Li Y."/>
            <person name="Li H."/>
            <person name="Li K."/>
            <person name="Li Q."/>
            <person name="Liu X."/>
            <person name="Ma X."/>
            <person name="Naidoo K."/>
            <person name="Pethybridge S.J."/>
            <person name="Sun J."/>
            <person name="Steenkamp E.T."/>
            <person name="van der Nest M.A."/>
            <person name="van Wyk S."/>
            <person name="Wingfield M.J."/>
            <person name="Xiong C."/>
            <person name="Yue Q."/>
            <person name="Zhang X."/>
        </authorList>
    </citation>
    <scope>NUCLEOTIDE SEQUENCE [LARGE SCALE GENOMIC DNA]</scope>
    <source>
        <strain evidence="3 4">DSM 5745</strain>
    </source>
</reference>
<evidence type="ECO:0000256" key="1">
    <source>
        <dbReference type="ARBA" id="ARBA00022737"/>
    </source>
</evidence>
<dbReference type="RefSeq" id="XP_026602491.1">
    <property type="nucleotide sequence ID" value="XM_026749401.1"/>
</dbReference>
<evidence type="ECO:0000313" key="3">
    <source>
        <dbReference type="EMBL" id="RDW74723.1"/>
    </source>
</evidence>
<dbReference type="PANTHER" id="PTHR47939">
    <property type="entry name" value="MEMBRANE-ASSOCIATED SALT-INDUCIBLE PROTEIN-LIKE"/>
    <property type="match status" value="1"/>
</dbReference>
<dbReference type="InterPro" id="IPR011990">
    <property type="entry name" value="TPR-like_helical_dom_sf"/>
</dbReference>
<protein>
    <recommendedName>
        <fullName evidence="5">Mitochondrial respiratory complex I chaperone</fullName>
    </recommendedName>
</protein>
<evidence type="ECO:0008006" key="5">
    <source>
        <dbReference type="Google" id="ProtNLM"/>
    </source>
</evidence>
<dbReference type="STRING" id="1810919.A0A3D8RL11"/>
<name>A0A3D8RL11_9EURO</name>
<dbReference type="AlphaFoldDB" id="A0A3D8RL11"/>
<sequence length="796" mass="90183">MQSQLTRRVFRAILNNEPLSFSQCRNLRPSRSQRVTSGHSYVQRRGLFAFNFNTPTAPPSSTLPSEVGLKPMRDLGVSLRNKSRQPDADTLAKAFQDFFEARAGEPGVITQFQAQLVSTTWNHLRSLEGSLEPEDWQRVFSDENLENVLYVLSKAECLSWARGEVRLLARSVFHALCEDPGSRRDRVSQLAILSYIDIQALNGDPAEARRVVEDFWSRLSRQSPSPWLAVIRGFALLDDDKQQIKRIIQKIDDYGIHIDPVSQEGLIQFLVEQDLLDAVKVVYECPLSGCQEPKLSTKRNTLKYAILKNDRAWAKLIIKSLPSSGRAPKTIGVRLLWDAAQGRTASQIAKTVQSLVTERPNLWSSLSITWVNDLMEYANADNKPELAMEYMALAPGWGLVPNSQTHLLHLESCILAHDLDGLLKSLKGLETLDTTGPGTLPLMNKLIKMLCSSGQDNAVFDHISSLLDPLFDNNVRFEADTLAALTHMLLYRHDLQAASELLRSRLGSYDAEERHTIRSALTNFIQDPNQESEPAWEAYMLLQLAFPETGVGVRSELMTSFFQRNRSDLAFLVFGHMRQAEDLSQRPKPDTYARCFRGIAQTHDTKHLELVHNMLKLDTKVDLNTRLLNTLMLAYAECEMSEKSMQIFRDILQSEEGPSQQTLSLFFKACEKHQNGTYEALKLTEKMKRLGIAFDPKLYTAFVRALAAQCEFDLATEALNAMKRVTGHAPTYTSIGHLYNSIPFQHWKDEVEEWAKARHPDLWAQLEKIDREEHEEGLKFNLPGKSDSQNLNGGLR</sequence>
<feature type="region of interest" description="Disordered" evidence="2">
    <location>
        <begin position="777"/>
        <end position="796"/>
    </location>
</feature>
<organism evidence="3 4">
    <name type="scientific">Aspergillus mulundensis</name>
    <dbReference type="NCBI Taxonomy" id="1810919"/>
    <lineage>
        <taxon>Eukaryota</taxon>
        <taxon>Fungi</taxon>
        <taxon>Dikarya</taxon>
        <taxon>Ascomycota</taxon>
        <taxon>Pezizomycotina</taxon>
        <taxon>Eurotiomycetes</taxon>
        <taxon>Eurotiomycetidae</taxon>
        <taxon>Eurotiales</taxon>
        <taxon>Aspergillaceae</taxon>
        <taxon>Aspergillus</taxon>
        <taxon>Aspergillus subgen. Nidulantes</taxon>
    </lineage>
</organism>
<dbReference type="OrthoDB" id="185373at2759"/>
<accession>A0A3D8RL11</accession>
<dbReference type="Proteomes" id="UP000256690">
    <property type="component" value="Unassembled WGS sequence"/>
</dbReference>
<keyword evidence="1" id="KW-0677">Repeat</keyword>
<keyword evidence="4" id="KW-1185">Reference proteome</keyword>
<proteinExistence type="predicted"/>
<evidence type="ECO:0000313" key="4">
    <source>
        <dbReference type="Proteomes" id="UP000256690"/>
    </source>
</evidence>
<gene>
    <name evidence="3" type="ORF">DSM5745_07385</name>
</gene>
<feature type="compositionally biased region" description="Polar residues" evidence="2">
    <location>
        <begin position="786"/>
        <end position="796"/>
    </location>
</feature>
<dbReference type="EMBL" id="PVWQ01000008">
    <property type="protein sequence ID" value="RDW74723.1"/>
    <property type="molecule type" value="Genomic_DNA"/>
</dbReference>
<comment type="caution">
    <text evidence="3">The sequence shown here is derived from an EMBL/GenBank/DDBJ whole genome shotgun (WGS) entry which is preliminary data.</text>
</comment>
<dbReference type="InterPro" id="IPR050667">
    <property type="entry name" value="PPR-containing_protein"/>
</dbReference>